<dbReference type="PANTHER" id="PTHR11548">
    <property type="entry name" value="THYMIDYLATE SYNTHASE 1"/>
    <property type="match status" value="1"/>
</dbReference>
<dbReference type="HAMAP" id="MF_00008">
    <property type="entry name" value="Thymidy_synth_bact"/>
    <property type="match status" value="1"/>
</dbReference>
<sequence>MLTCDSADTKNASAGPGTADPEELKRRRVEEEKTSGQDTPAPANLPAEVTSRPPRKHDEYQYLDLVRHILDCGQRKDDRTGTGTLSVFGAQCRYSLRGQFPLLTTKRTFWRGVAEELLWFVRGSTNGKELSDKNVHIWDANGSRDFLDKRGLSHYEEGDLGPVYGFQWRHFGAEYKDRYSDYSGQGVDQLAQVIHTIKTDPDNRRIIMSAWNPPDLPKMALPPCHAFVQFYVCNGELSCQLYQRSGDTGLGVPFNIASYSLLTYMIAHITGLKPGDFVHTLGDAHVYVNHVDALKEQLKREPRPFPTLNIKRQVDNIDDFKMEDFEIVGYKPHPKITMEMAV</sequence>
<evidence type="ECO:0000259" key="11">
    <source>
        <dbReference type="Pfam" id="PF00303"/>
    </source>
</evidence>
<dbReference type="NCBIfam" id="TIGR03284">
    <property type="entry name" value="thym_sym"/>
    <property type="match status" value="1"/>
</dbReference>
<dbReference type="InterPro" id="IPR020940">
    <property type="entry name" value="Thymidylate_synthase_AS"/>
</dbReference>
<dbReference type="NCBIfam" id="NF002497">
    <property type="entry name" value="PRK01827.1-3"/>
    <property type="match status" value="1"/>
</dbReference>
<dbReference type="EC" id="2.1.1.45" evidence="3"/>
<dbReference type="GO" id="GO:0005739">
    <property type="term" value="C:mitochondrion"/>
    <property type="evidence" value="ECO:0007669"/>
    <property type="project" value="TreeGrafter"/>
</dbReference>
<proteinExistence type="inferred from homology"/>
<keyword evidence="13" id="KW-1185">Reference proteome</keyword>
<dbReference type="GO" id="GO:0006231">
    <property type="term" value="P:dTMP biosynthetic process"/>
    <property type="evidence" value="ECO:0007669"/>
    <property type="project" value="InterPro"/>
</dbReference>
<reference evidence="12" key="1">
    <citation type="submission" date="2022-01" db="EMBL/GenBank/DDBJ databases">
        <authorList>
            <person name="Braso-Vives M."/>
        </authorList>
    </citation>
    <scope>NUCLEOTIDE SEQUENCE</scope>
</reference>
<comment type="similarity">
    <text evidence="2">Belongs to the thymidylate synthase family.</text>
</comment>
<evidence type="ECO:0000256" key="4">
    <source>
        <dbReference type="ARBA" id="ARBA00015931"/>
    </source>
</evidence>
<dbReference type="PROSITE" id="PS00091">
    <property type="entry name" value="THYMIDYLATE_SYNTHASE"/>
    <property type="match status" value="1"/>
</dbReference>
<dbReference type="EMBL" id="OV696687">
    <property type="protein sequence ID" value="CAH1254288.1"/>
    <property type="molecule type" value="Genomic_DNA"/>
</dbReference>
<dbReference type="UniPathway" id="UPA00575"/>
<evidence type="ECO:0000256" key="9">
    <source>
        <dbReference type="PROSITE-ProRule" id="PRU10016"/>
    </source>
</evidence>
<evidence type="ECO:0000256" key="5">
    <source>
        <dbReference type="ARBA" id="ARBA00022603"/>
    </source>
</evidence>
<dbReference type="OrthoDB" id="766at2759"/>
<evidence type="ECO:0000256" key="6">
    <source>
        <dbReference type="ARBA" id="ARBA00022679"/>
    </source>
</evidence>
<keyword evidence="5" id="KW-0489">Methyltransferase</keyword>
<dbReference type="GO" id="GO:0032259">
    <property type="term" value="P:methylation"/>
    <property type="evidence" value="ECO:0007669"/>
    <property type="project" value="UniProtKB-KW"/>
</dbReference>
<name>A0A8K0EMN2_BRALA</name>
<dbReference type="InterPro" id="IPR045097">
    <property type="entry name" value="Thymidate_synth/dCMP_Mease"/>
</dbReference>
<dbReference type="GO" id="GO:0006235">
    <property type="term" value="P:dTTP biosynthetic process"/>
    <property type="evidence" value="ECO:0007669"/>
    <property type="project" value="UniProtKB-UniPathway"/>
</dbReference>
<evidence type="ECO:0000256" key="2">
    <source>
        <dbReference type="ARBA" id="ARBA00009972"/>
    </source>
</evidence>
<dbReference type="PRINTS" id="PR00108">
    <property type="entry name" value="THYMDSNTHASE"/>
</dbReference>
<evidence type="ECO:0000256" key="8">
    <source>
        <dbReference type="ARBA" id="ARBA00047344"/>
    </source>
</evidence>
<dbReference type="CDD" id="cd00351">
    <property type="entry name" value="TS_Pyrimidine_HMase"/>
    <property type="match status" value="1"/>
</dbReference>
<evidence type="ECO:0000256" key="10">
    <source>
        <dbReference type="SAM" id="MobiDB-lite"/>
    </source>
</evidence>
<protein>
    <recommendedName>
        <fullName evidence="4">Thymidylate synthase</fullName>
        <ecNumber evidence="3">2.1.1.45</ecNumber>
    </recommendedName>
</protein>
<feature type="active site" evidence="9">
    <location>
        <position position="224"/>
    </location>
</feature>
<evidence type="ECO:0000313" key="12">
    <source>
        <dbReference type="EMBL" id="CAH1254288.1"/>
    </source>
</evidence>
<dbReference type="SUPFAM" id="SSF55831">
    <property type="entry name" value="Thymidylate synthase/dCMP hydroxymethylase"/>
    <property type="match status" value="1"/>
</dbReference>
<keyword evidence="6" id="KW-0808">Transferase</keyword>
<feature type="compositionally biased region" description="Basic and acidic residues" evidence="10">
    <location>
        <begin position="22"/>
        <end position="35"/>
    </location>
</feature>
<dbReference type="GO" id="GO:0005829">
    <property type="term" value="C:cytosol"/>
    <property type="evidence" value="ECO:0007669"/>
    <property type="project" value="TreeGrafter"/>
</dbReference>
<feature type="region of interest" description="Disordered" evidence="10">
    <location>
        <begin position="1"/>
        <end position="56"/>
    </location>
</feature>
<evidence type="ECO:0000256" key="7">
    <source>
        <dbReference type="ARBA" id="ARBA00022727"/>
    </source>
</evidence>
<dbReference type="Proteomes" id="UP000838412">
    <property type="component" value="Chromosome 2"/>
</dbReference>
<evidence type="ECO:0000256" key="1">
    <source>
        <dbReference type="ARBA" id="ARBA00004992"/>
    </source>
</evidence>
<evidence type="ECO:0000256" key="3">
    <source>
        <dbReference type="ARBA" id="ARBA00011947"/>
    </source>
</evidence>
<dbReference type="FunFam" id="3.30.572.10:FF:000002">
    <property type="entry name" value="Possible thymidylate synthase"/>
    <property type="match status" value="1"/>
</dbReference>
<dbReference type="AlphaFoldDB" id="A0A8K0EMN2"/>
<dbReference type="InterPro" id="IPR000398">
    <property type="entry name" value="Thymidylate_synthase"/>
</dbReference>
<comment type="pathway">
    <text evidence="1">Pyrimidine metabolism; dTTP biosynthesis.</text>
</comment>
<accession>A0A8K0EMN2</accession>
<organism evidence="12 13">
    <name type="scientific">Branchiostoma lanceolatum</name>
    <name type="common">Common lancelet</name>
    <name type="synonym">Amphioxus lanceolatum</name>
    <dbReference type="NCBI Taxonomy" id="7740"/>
    <lineage>
        <taxon>Eukaryota</taxon>
        <taxon>Metazoa</taxon>
        <taxon>Chordata</taxon>
        <taxon>Cephalochordata</taxon>
        <taxon>Leptocardii</taxon>
        <taxon>Amphioxiformes</taxon>
        <taxon>Branchiostomatidae</taxon>
        <taxon>Branchiostoma</taxon>
    </lineage>
</organism>
<dbReference type="PANTHER" id="PTHR11548:SF2">
    <property type="entry name" value="THYMIDYLATE SYNTHASE"/>
    <property type="match status" value="1"/>
</dbReference>
<gene>
    <name evidence="12" type="primary">TYMS</name>
    <name evidence="12" type="ORF">BLAG_LOCUS13758</name>
</gene>
<dbReference type="Gene3D" id="3.30.572.10">
    <property type="entry name" value="Thymidylate synthase/dCMP hydroxymethylase domain"/>
    <property type="match status" value="1"/>
</dbReference>
<dbReference type="Pfam" id="PF00303">
    <property type="entry name" value="Thymidylat_synt"/>
    <property type="match status" value="1"/>
</dbReference>
<comment type="catalytic activity">
    <reaction evidence="8">
        <text>dUMP + (6R)-5,10-methylene-5,6,7,8-tetrahydrofolate = 7,8-dihydrofolate + dTMP</text>
        <dbReference type="Rhea" id="RHEA:12104"/>
        <dbReference type="ChEBI" id="CHEBI:15636"/>
        <dbReference type="ChEBI" id="CHEBI:57451"/>
        <dbReference type="ChEBI" id="CHEBI:63528"/>
        <dbReference type="ChEBI" id="CHEBI:246422"/>
        <dbReference type="EC" id="2.1.1.45"/>
    </reaction>
</comment>
<feature type="domain" description="Thymidylate synthase/dCMP hydroxymethylase" evidence="11">
    <location>
        <begin position="61"/>
        <end position="342"/>
    </location>
</feature>
<dbReference type="InterPro" id="IPR036926">
    <property type="entry name" value="Thymidate_synth/dCMP_Mease_sf"/>
</dbReference>
<dbReference type="GO" id="GO:0004799">
    <property type="term" value="F:thymidylate synthase activity"/>
    <property type="evidence" value="ECO:0007669"/>
    <property type="project" value="UniProtKB-EC"/>
</dbReference>
<evidence type="ECO:0000313" key="13">
    <source>
        <dbReference type="Proteomes" id="UP000838412"/>
    </source>
</evidence>
<keyword evidence="7" id="KW-0545">Nucleotide biosynthesis</keyword>
<dbReference type="InterPro" id="IPR023451">
    <property type="entry name" value="Thymidate_synth/dCMP_Mease_dom"/>
</dbReference>